<dbReference type="AlphaFoldDB" id="A0A9W9C4R1"/>
<evidence type="ECO:0000256" key="1">
    <source>
        <dbReference type="SAM" id="MobiDB-lite"/>
    </source>
</evidence>
<feature type="region of interest" description="Disordered" evidence="1">
    <location>
        <begin position="890"/>
        <end position="980"/>
    </location>
</feature>
<sequence length="980" mass="108547">MAYEVEDEVDWSDGTLDEPPSTSTGVSGDSGYVSPTAHETDGLDYLFEPQEEDEHDVPLGTALPPGLHLDRRQPSEQDYAHFALYQANQKAYEATFLKHFVNHALHPFQIEQCFQDGVDARASVQEYIASVSANVNGLTNKMIWDAHCRTVNLLANAGKDGAPFWDVCAFDRTLFADFGPSNASPIAYKMKESWHRAAPKPPMVRYTTKNYPIGHHSLPFEEIDEVADALFNREAFGSSLPTGRVIKQPTERKVKGRGLPGASVRDPIEATCRDNWLASLIPSVTSAEHRESSRAGVEPVETHGDTVAPAEPRLIHDPRQLQDQAITATDHRVETVPPEPLHTDSSYCSGELTQLEQLISQFGANALSDHPSTNTAPSQEQVDQVPTWPTRLFQDHKRRLALRSPQVFRRALPSIRAVIAEALEQGYRPVDPDFEERIVDIESREQSDAVSVEASAEALEAETIALHPEQEAVPSGHESSPCKKRKREQLAPIRMFNKPIERPKKRRKTDAIVVGTARPSTLPEAADRPRKQKITTSISFGSAPKMKPEKKRTSRSVPDAASSSAPLSPHPSGSTTLESHQHLPPDAYFTPQSPDEKPVWRCGIKHALGHYYNAGDRKNCPGCFTALSDNTSAVTMDFYLPSRTHYRQPNPCTSWRPSKPFGATYNRARRSKHLSHNSIAKEVYWSAISSGSSPDDARTTATAAVLAHLAPKPPPKEPTPAPTPSPEPDPSPHPSGSTTMEHTQDIPLCAYFAKRDRHEEFAWRCDVNHALGRYYLAGDKRTCPGCGSNKGGLGKSLVMDFYLPLGVVVRQEVGEVRWRARRPYRMRADDRPGASGARDGKEGMRNKKKECTHNQVASRKYWEAVDAGQFPEDALIWAVRETDRWLDEREDEAGRQAEEREVARDKKSKASKGSDESSTMTASTALNAARQQVARSVSDSGSDTDEAERDETDDEMHDALVAAFEEQSSADELSSESDSE</sequence>
<feature type="compositionally biased region" description="Low complexity" evidence="1">
    <location>
        <begin position="555"/>
        <end position="574"/>
    </location>
</feature>
<protein>
    <submittedName>
        <fullName evidence="2">Uncharacterized protein</fullName>
    </submittedName>
</protein>
<feature type="compositionally biased region" description="Acidic residues" evidence="1">
    <location>
        <begin position="1"/>
        <end position="11"/>
    </location>
</feature>
<proteinExistence type="predicted"/>
<feature type="compositionally biased region" description="Basic and acidic residues" evidence="1">
    <location>
        <begin position="827"/>
        <end position="852"/>
    </location>
</feature>
<feature type="region of interest" description="Disordered" evidence="1">
    <location>
        <begin position="1"/>
        <end position="39"/>
    </location>
</feature>
<feature type="region of interest" description="Disordered" evidence="1">
    <location>
        <begin position="709"/>
        <end position="741"/>
    </location>
</feature>
<name>A0A9W9C4R1_9PLEO</name>
<gene>
    <name evidence="2" type="ORF">N0V87_001248</name>
</gene>
<reference evidence="2" key="1">
    <citation type="submission" date="2022-10" db="EMBL/GenBank/DDBJ databases">
        <title>Tapping the CABI collections for fungal endophytes: first genome assemblies for Collariella, Neodidymelliopsis, Ascochyta clinopodiicola, Didymella pomorum, Didymosphaeria variabile, Neocosmospora piperis and Neocucurbitaria cava.</title>
        <authorList>
            <person name="Hill R."/>
        </authorList>
    </citation>
    <scope>NUCLEOTIDE SEQUENCE</scope>
    <source>
        <strain evidence="2">IMI 360193</strain>
    </source>
</reference>
<dbReference type="OrthoDB" id="3792198at2759"/>
<feature type="compositionally biased region" description="Basic and acidic residues" evidence="1">
    <location>
        <begin position="890"/>
        <end position="905"/>
    </location>
</feature>
<organism evidence="2 3">
    <name type="scientific">Didymella glomerata</name>
    <dbReference type="NCBI Taxonomy" id="749621"/>
    <lineage>
        <taxon>Eukaryota</taxon>
        <taxon>Fungi</taxon>
        <taxon>Dikarya</taxon>
        <taxon>Ascomycota</taxon>
        <taxon>Pezizomycotina</taxon>
        <taxon>Dothideomycetes</taxon>
        <taxon>Pleosporomycetidae</taxon>
        <taxon>Pleosporales</taxon>
        <taxon>Pleosporineae</taxon>
        <taxon>Didymellaceae</taxon>
        <taxon>Didymella</taxon>
    </lineage>
</organism>
<evidence type="ECO:0000313" key="2">
    <source>
        <dbReference type="EMBL" id="KAJ4342262.1"/>
    </source>
</evidence>
<feature type="region of interest" description="Disordered" evidence="1">
    <location>
        <begin position="827"/>
        <end position="853"/>
    </location>
</feature>
<comment type="caution">
    <text evidence="2">The sequence shown here is derived from an EMBL/GenBank/DDBJ whole genome shotgun (WGS) entry which is preliminary data.</text>
</comment>
<dbReference type="EMBL" id="JAPEUV010000007">
    <property type="protein sequence ID" value="KAJ4342262.1"/>
    <property type="molecule type" value="Genomic_DNA"/>
</dbReference>
<keyword evidence="3" id="KW-1185">Reference proteome</keyword>
<evidence type="ECO:0000313" key="3">
    <source>
        <dbReference type="Proteomes" id="UP001140562"/>
    </source>
</evidence>
<feature type="compositionally biased region" description="Acidic residues" evidence="1">
    <location>
        <begin position="942"/>
        <end position="956"/>
    </location>
</feature>
<feature type="compositionally biased region" description="Pro residues" evidence="1">
    <location>
        <begin position="711"/>
        <end position="733"/>
    </location>
</feature>
<feature type="region of interest" description="Disordered" evidence="1">
    <location>
        <begin position="466"/>
        <end position="594"/>
    </location>
</feature>
<accession>A0A9W9C4R1</accession>
<feature type="compositionally biased region" description="Polar residues" evidence="1">
    <location>
        <begin position="916"/>
        <end position="941"/>
    </location>
</feature>
<dbReference type="Proteomes" id="UP001140562">
    <property type="component" value="Unassembled WGS sequence"/>
</dbReference>